<dbReference type="InParanoid" id="A0A1Y2FW42"/>
<keyword evidence="4" id="KW-0472">Membrane</keyword>
<feature type="transmembrane region" description="Helical" evidence="4">
    <location>
        <begin position="20"/>
        <end position="45"/>
    </location>
</feature>
<dbReference type="CDD" id="cd07990">
    <property type="entry name" value="LPLAT_LCLAT1-like"/>
    <property type="match status" value="1"/>
</dbReference>
<evidence type="ECO:0000256" key="3">
    <source>
        <dbReference type="ARBA" id="ARBA00023315"/>
    </source>
</evidence>
<dbReference type="Pfam" id="PF16076">
    <property type="entry name" value="Acyltransf_C"/>
    <property type="match status" value="1"/>
</dbReference>
<comment type="caution">
    <text evidence="6">The sequence shown here is derived from an EMBL/GenBank/DDBJ whole genome shotgun (WGS) entry which is preliminary data.</text>
</comment>
<dbReference type="InterPro" id="IPR032098">
    <property type="entry name" value="Acyltransf_C"/>
</dbReference>
<name>A0A1Y2FW42_9BASI</name>
<evidence type="ECO:0000256" key="2">
    <source>
        <dbReference type="ARBA" id="ARBA00022679"/>
    </source>
</evidence>
<dbReference type="STRING" id="106004.A0A1Y2FW42"/>
<dbReference type="SUPFAM" id="SSF69593">
    <property type="entry name" value="Glycerol-3-phosphate (1)-acyltransferase"/>
    <property type="match status" value="1"/>
</dbReference>
<dbReference type="AlphaFoldDB" id="A0A1Y2FW42"/>
<dbReference type="PANTHER" id="PTHR10983">
    <property type="entry name" value="1-ACYLGLYCEROL-3-PHOSPHATE ACYLTRANSFERASE-RELATED"/>
    <property type="match status" value="1"/>
</dbReference>
<keyword evidence="4" id="KW-0812">Transmembrane</keyword>
<protein>
    <submittedName>
        <fullName evidence="6">Acyltransferase-domain-containing protein</fullName>
    </submittedName>
</protein>
<proteinExistence type="inferred from homology"/>
<evidence type="ECO:0000256" key="1">
    <source>
        <dbReference type="ARBA" id="ARBA00008655"/>
    </source>
</evidence>
<evidence type="ECO:0000259" key="5">
    <source>
        <dbReference type="SMART" id="SM00563"/>
    </source>
</evidence>
<dbReference type="GO" id="GO:0016746">
    <property type="term" value="F:acyltransferase activity"/>
    <property type="evidence" value="ECO:0007669"/>
    <property type="project" value="UniProtKB-KW"/>
</dbReference>
<comment type="similarity">
    <text evidence="1">Belongs to the 1-acyl-sn-glycerol-3-phosphate acyltransferase family.</text>
</comment>
<keyword evidence="3 6" id="KW-0012">Acyltransferase</keyword>
<organism evidence="6 7">
    <name type="scientific">Leucosporidium creatinivorum</name>
    <dbReference type="NCBI Taxonomy" id="106004"/>
    <lineage>
        <taxon>Eukaryota</taxon>
        <taxon>Fungi</taxon>
        <taxon>Dikarya</taxon>
        <taxon>Basidiomycota</taxon>
        <taxon>Pucciniomycotina</taxon>
        <taxon>Microbotryomycetes</taxon>
        <taxon>Leucosporidiales</taxon>
        <taxon>Leucosporidium</taxon>
    </lineage>
</organism>
<evidence type="ECO:0000313" key="6">
    <source>
        <dbReference type="EMBL" id="ORY88240.1"/>
    </source>
</evidence>
<evidence type="ECO:0000256" key="4">
    <source>
        <dbReference type="SAM" id="Phobius"/>
    </source>
</evidence>
<reference evidence="6 7" key="1">
    <citation type="submission" date="2016-07" db="EMBL/GenBank/DDBJ databases">
        <title>Pervasive Adenine N6-methylation of Active Genes in Fungi.</title>
        <authorList>
            <consortium name="DOE Joint Genome Institute"/>
            <person name="Mondo S.J."/>
            <person name="Dannebaum R.O."/>
            <person name="Kuo R.C."/>
            <person name="Labutti K."/>
            <person name="Haridas S."/>
            <person name="Kuo A."/>
            <person name="Salamov A."/>
            <person name="Ahrendt S.R."/>
            <person name="Lipzen A."/>
            <person name="Sullivan W."/>
            <person name="Andreopoulos W.B."/>
            <person name="Clum A."/>
            <person name="Lindquist E."/>
            <person name="Daum C."/>
            <person name="Ramamoorthy G.K."/>
            <person name="Gryganskyi A."/>
            <person name="Culley D."/>
            <person name="Magnuson J.K."/>
            <person name="James T.Y."/>
            <person name="O'Malley M.A."/>
            <person name="Stajich J.E."/>
            <person name="Spatafora J.W."/>
            <person name="Visel A."/>
            <person name="Grigoriev I.V."/>
        </authorList>
    </citation>
    <scope>NUCLEOTIDE SEQUENCE [LARGE SCALE GENOMIC DNA]</scope>
    <source>
        <strain evidence="6 7">62-1032</strain>
    </source>
</reference>
<dbReference type="SMART" id="SM00563">
    <property type="entry name" value="PlsC"/>
    <property type="match status" value="1"/>
</dbReference>
<feature type="domain" description="Phospholipid/glycerol acyltransferase" evidence="5">
    <location>
        <begin position="115"/>
        <end position="243"/>
    </location>
</feature>
<gene>
    <name evidence="6" type="ORF">BCR35DRAFT_301758</name>
</gene>
<dbReference type="OrthoDB" id="189226at2759"/>
<feature type="transmembrane region" description="Helical" evidence="4">
    <location>
        <begin position="371"/>
        <end position="391"/>
    </location>
</feature>
<sequence length="434" mass="48008">MPSSAPLYSIPIKDRPPHGSLLTGLLFALTFNTCIILTNLTQFILFPLSLHPATAPLYYRITKSSFGCATVLISQWFAPTSFVVTAGEGVEDSGTEWLERDSKGKVTGLKLAKRGIWISNHQTLADWLYLWSFAYFASHHGSILITLKSSLRKIPVIGWATRLYGFIFLARNWTADKVPFANQLKKVVRNLKRGGDDEKLALLVFPEGTLVTGNTRPKSLAFAEKSGVADLKHTLLPRSTGLFFALRNLAPSVPDLTLIDLTVAYPGTFNPPTSYPEDHYSLSIWFKQVPPPSIHVHVRQFSVAKDVPLGVLDGSDGTPEEKRVFEEWLRKRWEEKDQMMLQFAKEGSFAGGEKKGETAVLPVQLRCWWEYLECFSFFLPVIALVAAWYLLPALWAYGTAAGAEATVRPCCAAKASAAAAKLAAEKVASGKLEL</sequence>
<keyword evidence="2 6" id="KW-0808">Transferase</keyword>
<dbReference type="GO" id="GO:0005783">
    <property type="term" value="C:endoplasmic reticulum"/>
    <property type="evidence" value="ECO:0007669"/>
    <property type="project" value="TreeGrafter"/>
</dbReference>
<dbReference type="GO" id="GO:0036149">
    <property type="term" value="P:phosphatidylinositol acyl-chain remodeling"/>
    <property type="evidence" value="ECO:0007669"/>
    <property type="project" value="TreeGrafter"/>
</dbReference>
<evidence type="ECO:0000313" key="7">
    <source>
        <dbReference type="Proteomes" id="UP000193467"/>
    </source>
</evidence>
<dbReference type="PANTHER" id="PTHR10983:SF16">
    <property type="entry name" value="LYSOCARDIOLIPIN ACYLTRANSFERASE 1"/>
    <property type="match status" value="1"/>
</dbReference>
<accession>A0A1Y2FW42</accession>
<keyword evidence="7" id="KW-1185">Reference proteome</keyword>
<dbReference type="EMBL" id="MCGR01000011">
    <property type="protein sequence ID" value="ORY88240.1"/>
    <property type="molecule type" value="Genomic_DNA"/>
</dbReference>
<dbReference type="FunCoup" id="A0A1Y2FW42">
    <property type="interactions" value="307"/>
</dbReference>
<dbReference type="Proteomes" id="UP000193467">
    <property type="component" value="Unassembled WGS sequence"/>
</dbReference>
<keyword evidence="4" id="KW-1133">Transmembrane helix</keyword>
<dbReference type="Pfam" id="PF01553">
    <property type="entry name" value="Acyltransferase"/>
    <property type="match status" value="1"/>
</dbReference>
<dbReference type="InterPro" id="IPR002123">
    <property type="entry name" value="Plipid/glycerol_acylTrfase"/>
</dbReference>